<sequence>FLTTLLVAAVSVQARVLHNYARQVNLQTFAGALGGVEATPILDSGDANRPFAVADATFDNIGAAVQRSCDQQFNGCANLANGGEDIEFDDCTAQK</sequence>
<dbReference type="AlphaFoldDB" id="A0A6A6NN14"/>
<organism evidence="1 2">
    <name type="scientific">Lineolata rhizophorae</name>
    <dbReference type="NCBI Taxonomy" id="578093"/>
    <lineage>
        <taxon>Eukaryota</taxon>
        <taxon>Fungi</taxon>
        <taxon>Dikarya</taxon>
        <taxon>Ascomycota</taxon>
        <taxon>Pezizomycotina</taxon>
        <taxon>Dothideomycetes</taxon>
        <taxon>Dothideomycetes incertae sedis</taxon>
        <taxon>Lineolatales</taxon>
        <taxon>Lineolataceae</taxon>
        <taxon>Lineolata</taxon>
    </lineage>
</organism>
<name>A0A6A6NN14_9PEZI</name>
<dbReference type="EMBL" id="MU001699">
    <property type="protein sequence ID" value="KAF2453145.1"/>
    <property type="molecule type" value="Genomic_DNA"/>
</dbReference>
<proteinExistence type="predicted"/>
<accession>A0A6A6NN14</accession>
<feature type="non-terminal residue" evidence="1">
    <location>
        <position position="1"/>
    </location>
</feature>
<evidence type="ECO:0000313" key="1">
    <source>
        <dbReference type="EMBL" id="KAF2453145.1"/>
    </source>
</evidence>
<dbReference type="OrthoDB" id="2153847at2759"/>
<protein>
    <submittedName>
        <fullName evidence="1">Uncharacterized protein</fullName>
    </submittedName>
</protein>
<gene>
    <name evidence="1" type="ORF">BDY21DRAFT_261643</name>
</gene>
<keyword evidence="2" id="KW-1185">Reference proteome</keyword>
<feature type="non-terminal residue" evidence="1">
    <location>
        <position position="95"/>
    </location>
</feature>
<evidence type="ECO:0000313" key="2">
    <source>
        <dbReference type="Proteomes" id="UP000799766"/>
    </source>
</evidence>
<dbReference type="Proteomes" id="UP000799766">
    <property type="component" value="Unassembled WGS sequence"/>
</dbReference>
<reference evidence="1" key="1">
    <citation type="journal article" date="2020" name="Stud. Mycol.">
        <title>101 Dothideomycetes genomes: a test case for predicting lifestyles and emergence of pathogens.</title>
        <authorList>
            <person name="Haridas S."/>
            <person name="Albert R."/>
            <person name="Binder M."/>
            <person name="Bloem J."/>
            <person name="Labutti K."/>
            <person name="Salamov A."/>
            <person name="Andreopoulos B."/>
            <person name="Baker S."/>
            <person name="Barry K."/>
            <person name="Bills G."/>
            <person name="Bluhm B."/>
            <person name="Cannon C."/>
            <person name="Castanera R."/>
            <person name="Culley D."/>
            <person name="Daum C."/>
            <person name="Ezra D."/>
            <person name="Gonzalez J."/>
            <person name="Henrissat B."/>
            <person name="Kuo A."/>
            <person name="Liang C."/>
            <person name="Lipzen A."/>
            <person name="Lutzoni F."/>
            <person name="Magnuson J."/>
            <person name="Mondo S."/>
            <person name="Nolan M."/>
            <person name="Ohm R."/>
            <person name="Pangilinan J."/>
            <person name="Park H.-J."/>
            <person name="Ramirez L."/>
            <person name="Alfaro M."/>
            <person name="Sun H."/>
            <person name="Tritt A."/>
            <person name="Yoshinaga Y."/>
            <person name="Zwiers L.-H."/>
            <person name="Turgeon B."/>
            <person name="Goodwin S."/>
            <person name="Spatafora J."/>
            <person name="Crous P."/>
            <person name="Grigoriev I."/>
        </authorList>
    </citation>
    <scope>NUCLEOTIDE SEQUENCE</scope>
    <source>
        <strain evidence="1">ATCC 16933</strain>
    </source>
</reference>